<dbReference type="Proteomes" id="UP000189670">
    <property type="component" value="Unassembled WGS sequence"/>
</dbReference>
<accession>A0A1V1P6Z2</accession>
<protein>
    <recommendedName>
        <fullName evidence="4">Cohesin domain-containing protein</fullName>
    </recommendedName>
</protein>
<name>A0A1V1P6Z2_9BACT</name>
<feature type="transmembrane region" description="Helical" evidence="1">
    <location>
        <begin position="12"/>
        <end position="38"/>
    </location>
</feature>
<keyword evidence="1" id="KW-1133">Transmembrane helix</keyword>
<evidence type="ECO:0000256" key="1">
    <source>
        <dbReference type="SAM" id="Phobius"/>
    </source>
</evidence>
<organism evidence="2 3">
    <name type="scientific">Candidatus Magnetoglobus multicellularis str. Araruama</name>
    <dbReference type="NCBI Taxonomy" id="890399"/>
    <lineage>
        <taxon>Bacteria</taxon>
        <taxon>Pseudomonadati</taxon>
        <taxon>Thermodesulfobacteriota</taxon>
        <taxon>Desulfobacteria</taxon>
        <taxon>Desulfobacterales</taxon>
        <taxon>Desulfobacteraceae</taxon>
        <taxon>Candidatus Magnetoglobus</taxon>
    </lineage>
</organism>
<comment type="caution">
    <text evidence="2">The sequence shown here is derived from an EMBL/GenBank/DDBJ whole genome shotgun (WGS) entry which is preliminary data.</text>
</comment>
<proteinExistence type="predicted"/>
<reference evidence="3" key="1">
    <citation type="submission" date="2012-11" db="EMBL/GenBank/DDBJ databases">
        <authorList>
            <person name="Lucero-Rivera Y.E."/>
            <person name="Tovar-Ramirez D."/>
        </authorList>
    </citation>
    <scope>NUCLEOTIDE SEQUENCE [LARGE SCALE GENOMIC DNA]</scope>
    <source>
        <strain evidence="3">Araruama</strain>
    </source>
</reference>
<dbReference type="EMBL" id="ATBP01000405">
    <property type="protein sequence ID" value="ETR70554.1"/>
    <property type="molecule type" value="Genomic_DNA"/>
</dbReference>
<sequence length="279" mass="31174">MDYPNHIKKPNCIQAIIVILFLFIKCGIASSASVFMVAHDTSGSELTIEIFANVGLEYLGSYDLVINFNPCALQFKSIRSGNTLGHISAPKYIVDERVLKVSGIYKNPPKDEVSVLIITFQASSGCLSLPFDLFVFELLNTDRELPVDVIGFEITDAAIKRLQTKQHDYLPLVDEDTIELIKPLVGIRFDNKDHFVARLIETIGEQKTNQYQSDIITFSRLATQKNFSMNCLDLHDILDCLKYLTGHENATCSDITGDAHIGIDDVITLFQQVASLPDR</sequence>
<dbReference type="AlphaFoldDB" id="A0A1V1P6Z2"/>
<evidence type="ECO:0000313" key="2">
    <source>
        <dbReference type="EMBL" id="ETR70554.1"/>
    </source>
</evidence>
<keyword evidence="1" id="KW-0472">Membrane</keyword>
<keyword evidence="1" id="KW-0812">Transmembrane</keyword>
<evidence type="ECO:0000313" key="3">
    <source>
        <dbReference type="Proteomes" id="UP000189670"/>
    </source>
</evidence>
<gene>
    <name evidence="2" type="ORF">OMM_03162</name>
</gene>
<evidence type="ECO:0008006" key="4">
    <source>
        <dbReference type="Google" id="ProtNLM"/>
    </source>
</evidence>